<dbReference type="EMBL" id="JAAFYZ010000252">
    <property type="protein sequence ID" value="MBS2553402.1"/>
    <property type="molecule type" value="Genomic_DNA"/>
</dbReference>
<comment type="caution">
    <text evidence="1">The sequence shown here is derived from an EMBL/GenBank/DDBJ whole genome shotgun (WGS) entry which is preliminary data.</text>
</comment>
<protein>
    <submittedName>
        <fullName evidence="1">Uncharacterized protein</fullName>
    </submittedName>
</protein>
<sequence>MVTTATTLPAVPHGYTILLPPGWIRVSLLQPLDKAVKDITDRMFARLQRDAFPVERRKIEETVRETVQKAKADNGIDLYLPVEELHGVTVAASFIVGGLSMQGEVDALAALTVSGRLAADGSLVDVDGSVGARVERIQAADPARGAVADVATRHVDYAFPIPNDDRRWLTVTFSTPGGTAPDDRLADLLVELFDAMMSTFAWKTR</sequence>
<evidence type="ECO:0000313" key="1">
    <source>
        <dbReference type="EMBL" id="MBS2553402.1"/>
    </source>
</evidence>
<name>A0ABS5L506_9ACTN</name>
<reference evidence="1 2" key="1">
    <citation type="submission" date="2020-02" db="EMBL/GenBank/DDBJ databases">
        <title>Acidophilic actinobacteria isolated from forest soil.</title>
        <authorList>
            <person name="Golinska P."/>
        </authorList>
    </citation>
    <scope>NUCLEOTIDE SEQUENCE [LARGE SCALE GENOMIC DNA]</scope>
    <source>
        <strain evidence="1 2">NL8</strain>
    </source>
</reference>
<dbReference type="RefSeq" id="WP_212019905.1">
    <property type="nucleotide sequence ID" value="NZ_JAAFYZ010000252.1"/>
</dbReference>
<proteinExistence type="predicted"/>
<accession>A0ABS5L506</accession>
<dbReference type="Proteomes" id="UP000730482">
    <property type="component" value="Unassembled WGS sequence"/>
</dbReference>
<organism evidence="1 2">
    <name type="scientific">Catenulispora pinistramenti</name>
    <dbReference type="NCBI Taxonomy" id="2705254"/>
    <lineage>
        <taxon>Bacteria</taxon>
        <taxon>Bacillati</taxon>
        <taxon>Actinomycetota</taxon>
        <taxon>Actinomycetes</taxon>
        <taxon>Catenulisporales</taxon>
        <taxon>Catenulisporaceae</taxon>
        <taxon>Catenulispora</taxon>
    </lineage>
</organism>
<evidence type="ECO:0000313" key="2">
    <source>
        <dbReference type="Proteomes" id="UP000730482"/>
    </source>
</evidence>
<gene>
    <name evidence="1" type="ORF">KGQ19_41765</name>
</gene>
<keyword evidence="2" id="KW-1185">Reference proteome</keyword>